<organism evidence="1 2">
    <name type="scientific">Lysinibacillus halotolerans</name>
    <dbReference type="NCBI Taxonomy" id="1368476"/>
    <lineage>
        <taxon>Bacteria</taxon>
        <taxon>Bacillati</taxon>
        <taxon>Bacillota</taxon>
        <taxon>Bacilli</taxon>
        <taxon>Bacillales</taxon>
        <taxon>Bacillaceae</taxon>
        <taxon>Lysinibacillus</taxon>
    </lineage>
</organism>
<evidence type="ECO:0000313" key="2">
    <source>
        <dbReference type="Proteomes" id="UP000279909"/>
    </source>
</evidence>
<accession>A0A3M8GY87</accession>
<dbReference type="AlphaFoldDB" id="A0A3M8GY87"/>
<comment type="caution">
    <text evidence="1">The sequence shown here is derived from an EMBL/GenBank/DDBJ whole genome shotgun (WGS) entry which is preliminary data.</text>
</comment>
<keyword evidence="2" id="KW-1185">Reference proteome</keyword>
<protein>
    <submittedName>
        <fullName evidence="1">Uncharacterized protein</fullName>
    </submittedName>
</protein>
<sequence>MIQLNNEFERIINEIDITSNEIMLRKNTKFLLNALFISKEARNYFGEEFVNGFIPIKDIKDKIYKISGKLYID</sequence>
<name>A0A3M8GY87_9BACI</name>
<reference evidence="1 2" key="1">
    <citation type="journal article" date="2014" name="Int. J. Syst. Evol. Microbiol.">
        <title>Lysinibacillus halotolerans sp. nov., isolated from saline-alkaline soil.</title>
        <authorList>
            <person name="Kong D."/>
            <person name="Wang Y."/>
            <person name="Zhao B."/>
            <person name="Li Y."/>
            <person name="Song J."/>
            <person name="Zhai Y."/>
            <person name="Zhang C."/>
            <person name="Wang H."/>
            <person name="Chen X."/>
            <person name="Zhao B."/>
            <person name="Ruan Z."/>
        </authorList>
    </citation>
    <scope>NUCLEOTIDE SEQUENCE [LARGE SCALE GENOMIC DNA]</scope>
    <source>
        <strain evidence="1 2">MCCC 1A12703</strain>
    </source>
</reference>
<evidence type="ECO:0000313" key="1">
    <source>
        <dbReference type="EMBL" id="RNC95365.1"/>
    </source>
</evidence>
<gene>
    <name evidence="1" type="ORF">EC501_18250</name>
</gene>
<proteinExistence type="predicted"/>
<dbReference type="Proteomes" id="UP000279909">
    <property type="component" value="Unassembled WGS sequence"/>
</dbReference>
<dbReference type="EMBL" id="RHLQ01000099">
    <property type="protein sequence ID" value="RNC95365.1"/>
    <property type="molecule type" value="Genomic_DNA"/>
</dbReference>